<evidence type="ECO:0000313" key="2">
    <source>
        <dbReference type="Proteomes" id="UP000019380"/>
    </source>
</evidence>
<dbReference type="AlphaFoldDB" id="W6P821"/>
<dbReference type="EMBL" id="CBXG010000039">
    <property type="protein sequence ID" value="CDM05809.1"/>
    <property type="molecule type" value="Genomic_DNA"/>
</dbReference>
<name>W6P821_9BACE</name>
<evidence type="ECO:0000313" key="1">
    <source>
        <dbReference type="EMBL" id="CDM05809.1"/>
    </source>
</evidence>
<sequence>MNDYIKVMNLCLNAYNEEEIELILNTLVRMYLRYYKKRIVE</sequence>
<protein>
    <submittedName>
        <fullName evidence="1">Uncharacterized protein</fullName>
    </submittedName>
</protein>
<dbReference type="Proteomes" id="UP000019380">
    <property type="component" value="Unassembled WGS sequence"/>
</dbReference>
<gene>
    <name evidence="1" type="ORF">BN890_34020</name>
</gene>
<accession>W6P821</accession>
<organism evidence="1 2">
    <name type="scientific">Bacteroides xylanisolvens SD CC 1b</name>
    <dbReference type="NCBI Taxonomy" id="702447"/>
    <lineage>
        <taxon>Bacteria</taxon>
        <taxon>Pseudomonadati</taxon>
        <taxon>Bacteroidota</taxon>
        <taxon>Bacteroidia</taxon>
        <taxon>Bacteroidales</taxon>
        <taxon>Bacteroidaceae</taxon>
        <taxon>Bacteroides</taxon>
    </lineage>
</organism>
<reference evidence="1 2" key="1">
    <citation type="submission" date="2013-12" db="EMBL/GenBank/DDBJ databases">
        <title>Improved hybrid genome assemblies of Bacteroides xylanisolvens SD CC 1b and Bacteroides xylanisolvens SD CC 2a using Illumina and 454 Sequencing.</title>
        <authorList>
            <person name="Ramaraj T."/>
            <person name="Sundararajan A."/>
            <person name="Mudge J."/>
            <person name="Schilkey F.D."/>
            <person name="Delvecchio V."/>
            <person name="Donlon M."/>
            <person name="Ziemer C."/>
        </authorList>
    </citation>
    <scope>NUCLEOTIDE SEQUENCE [LARGE SCALE GENOMIC DNA]</scope>
</reference>
<proteinExistence type="predicted"/>
<comment type="caution">
    <text evidence="1">The sequence shown here is derived from an EMBL/GenBank/DDBJ whole genome shotgun (WGS) entry which is preliminary data.</text>
</comment>